<evidence type="ECO:0000256" key="5">
    <source>
        <dbReference type="ARBA" id="ARBA00022741"/>
    </source>
</evidence>
<dbReference type="Pfam" id="PF17755">
    <property type="entry name" value="UvrA_DNA-bind"/>
    <property type="match status" value="1"/>
</dbReference>
<evidence type="ECO:0000256" key="8">
    <source>
        <dbReference type="ARBA" id="ARBA00022771"/>
    </source>
</evidence>
<dbReference type="GO" id="GO:0016887">
    <property type="term" value="F:ATP hydrolysis activity"/>
    <property type="evidence" value="ECO:0007669"/>
    <property type="project" value="InterPro"/>
</dbReference>
<evidence type="ECO:0000256" key="15">
    <source>
        <dbReference type="ARBA" id="ARBA00038000"/>
    </source>
</evidence>
<dbReference type="InterPro" id="IPR003439">
    <property type="entry name" value="ABC_transporter-like_ATP-bd"/>
</dbReference>
<evidence type="ECO:0000256" key="10">
    <source>
        <dbReference type="ARBA" id="ARBA00022840"/>
    </source>
</evidence>
<dbReference type="OrthoDB" id="9809851at2"/>
<evidence type="ECO:0000256" key="9">
    <source>
        <dbReference type="ARBA" id="ARBA00022833"/>
    </source>
</evidence>
<keyword evidence="2 18" id="KW-0963">Cytoplasm</keyword>
<comment type="similarity">
    <text evidence="15 18">Belongs to the ABC transporter superfamily. UvrA family.</text>
</comment>
<keyword evidence="6 18" id="KW-0227">DNA damage</keyword>
<evidence type="ECO:0000256" key="18">
    <source>
        <dbReference type="HAMAP-Rule" id="MF_00205"/>
    </source>
</evidence>
<dbReference type="CDD" id="cd03271">
    <property type="entry name" value="ABC_UvrA_II"/>
    <property type="match status" value="1"/>
</dbReference>
<dbReference type="HAMAP" id="MF_00205">
    <property type="entry name" value="UvrA"/>
    <property type="match status" value="1"/>
</dbReference>
<dbReference type="GO" id="GO:0009432">
    <property type="term" value="P:SOS response"/>
    <property type="evidence" value="ECO:0007669"/>
    <property type="project" value="UniProtKB-UniRule"/>
</dbReference>
<organism evidence="20 21">
    <name type="scientific">Alteromonas pelagimontana</name>
    <dbReference type="NCBI Taxonomy" id="1858656"/>
    <lineage>
        <taxon>Bacteria</taxon>
        <taxon>Pseudomonadati</taxon>
        <taxon>Pseudomonadota</taxon>
        <taxon>Gammaproteobacteria</taxon>
        <taxon>Alteromonadales</taxon>
        <taxon>Alteromonadaceae</taxon>
        <taxon>Alteromonas/Salinimonas group</taxon>
        <taxon>Alteromonas</taxon>
    </lineage>
</organism>
<dbReference type="GO" id="GO:0005524">
    <property type="term" value="F:ATP binding"/>
    <property type="evidence" value="ECO:0007669"/>
    <property type="project" value="UniProtKB-UniRule"/>
</dbReference>
<comment type="subcellular location">
    <subcellularLocation>
        <location evidence="1 18">Cytoplasm</location>
    </subcellularLocation>
</comment>
<evidence type="ECO:0000256" key="4">
    <source>
        <dbReference type="ARBA" id="ARBA00022737"/>
    </source>
</evidence>
<keyword evidence="3 18" id="KW-0479">Metal-binding</keyword>
<dbReference type="InterPro" id="IPR017871">
    <property type="entry name" value="ABC_transporter-like_CS"/>
</dbReference>
<evidence type="ECO:0000259" key="19">
    <source>
        <dbReference type="PROSITE" id="PS50893"/>
    </source>
</evidence>
<dbReference type="InterPro" id="IPR013815">
    <property type="entry name" value="ATP_grasp_subdomain_1"/>
</dbReference>
<feature type="zinc finger region" description="C4-type" evidence="18">
    <location>
        <begin position="253"/>
        <end position="280"/>
    </location>
</feature>
<dbReference type="InterPro" id="IPR041552">
    <property type="entry name" value="UvrA_DNA-bd"/>
</dbReference>
<dbReference type="InterPro" id="IPR027417">
    <property type="entry name" value="P-loop_NTPase"/>
</dbReference>
<keyword evidence="5 18" id="KW-0547">Nucleotide-binding</keyword>
<dbReference type="PANTHER" id="PTHR43152">
    <property type="entry name" value="UVRABC SYSTEM PROTEIN A"/>
    <property type="match status" value="1"/>
</dbReference>
<evidence type="ECO:0000313" key="21">
    <source>
        <dbReference type="Proteomes" id="UP000219285"/>
    </source>
</evidence>
<dbReference type="GO" id="GO:0005737">
    <property type="term" value="C:cytoplasm"/>
    <property type="evidence" value="ECO:0007669"/>
    <property type="project" value="UniProtKB-SubCell"/>
</dbReference>
<accession>A0A6M4MGA1</accession>
<dbReference type="Proteomes" id="UP000219285">
    <property type="component" value="Chromosome"/>
</dbReference>
<dbReference type="NCBIfam" id="NF001503">
    <property type="entry name" value="PRK00349.1"/>
    <property type="match status" value="1"/>
</dbReference>
<dbReference type="GO" id="GO:0003677">
    <property type="term" value="F:DNA binding"/>
    <property type="evidence" value="ECO:0007669"/>
    <property type="project" value="UniProtKB-UniRule"/>
</dbReference>
<dbReference type="CDD" id="cd03270">
    <property type="entry name" value="ABC_UvrA_I"/>
    <property type="match status" value="1"/>
</dbReference>
<evidence type="ECO:0000256" key="11">
    <source>
        <dbReference type="ARBA" id="ARBA00022881"/>
    </source>
</evidence>
<evidence type="ECO:0000313" key="20">
    <source>
        <dbReference type="EMBL" id="QJR81236.1"/>
    </source>
</evidence>
<dbReference type="GO" id="GO:0008270">
    <property type="term" value="F:zinc ion binding"/>
    <property type="evidence" value="ECO:0007669"/>
    <property type="project" value="UniProtKB-UniRule"/>
</dbReference>
<dbReference type="NCBIfam" id="TIGR00630">
    <property type="entry name" value="uvra"/>
    <property type="match status" value="1"/>
</dbReference>
<dbReference type="Gene3D" id="3.40.50.300">
    <property type="entry name" value="P-loop containing nucleotide triphosphate hydrolases"/>
    <property type="match status" value="2"/>
</dbReference>
<evidence type="ECO:0000256" key="1">
    <source>
        <dbReference type="ARBA" id="ARBA00004496"/>
    </source>
</evidence>
<feature type="binding site" evidence="18">
    <location>
        <begin position="31"/>
        <end position="38"/>
    </location>
    <ligand>
        <name>ATP</name>
        <dbReference type="ChEBI" id="CHEBI:30616"/>
    </ligand>
</feature>
<comment type="subunit">
    <text evidence="18">Forms a heterotetramer with UvrB during the search for lesions.</text>
</comment>
<keyword evidence="10 18" id="KW-0067">ATP-binding</keyword>
<keyword evidence="21" id="KW-1185">Reference proteome</keyword>
<evidence type="ECO:0000256" key="14">
    <source>
        <dbReference type="ARBA" id="ARBA00023236"/>
    </source>
</evidence>
<dbReference type="Pfam" id="PF17760">
    <property type="entry name" value="UvrA_inter"/>
    <property type="match status" value="1"/>
</dbReference>
<keyword evidence="14 18" id="KW-0742">SOS response</keyword>
<dbReference type="KEGG" id="apel:CA267_010810"/>
<proteinExistence type="inferred from homology"/>
<dbReference type="AlphaFoldDB" id="A0A6M4MGA1"/>
<keyword evidence="4 18" id="KW-0677">Repeat</keyword>
<evidence type="ECO:0000256" key="3">
    <source>
        <dbReference type="ARBA" id="ARBA00022723"/>
    </source>
</evidence>
<dbReference type="Gene3D" id="3.30.1490.20">
    <property type="entry name" value="ATP-grasp fold, A domain"/>
    <property type="match status" value="1"/>
</dbReference>
<protein>
    <recommendedName>
        <fullName evidence="16 18">UvrABC system protein A</fullName>
        <shortName evidence="18">UvrA protein</shortName>
    </recommendedName>
    <alternativeName>
        <fullName evidence="17 18">Excinuclease ABC subunit A</fullName>
    </alternativeName>
</protein>
<evidence type="ECO:0000256" key="2">
    <source>
        <dbReference type="ARBA" id="ARBA00022490"/>
    </source>
</evidence>
<dbReference type="InterPro" id="IPR041102">
    <property type="entry name" value="UvrA_inter"/>
</dbReference>
<dbReference type="GO" id="GO:0009380">
    <property type="term" value="C:excinuclease repair complex"/>
    <property type="evidence" value="ECO:0007669"/>
    <property type="project" value="InterPro"/>
</dbReference>
<evidence type="ECO:0000256" key="7">
    <source>
        <dbReference type="ARBA" id="ARBA00022769"/>
    </source>
</evidence>
<feature type="binding site" evidence="18">
    <location>
        <begin position="640"/>
        <end position="647"/>
    </location>
    <ligand>
        <name>ATP</name>
        <dbReference type="ChEBI" id="CHEBI:30616"/>
    </ligand>
</feature>
<dbReference type="PROSITE" id="PS50893">
    <property type="entry name" value="ABC_TRANSPORTER_2"/>
    <property type="match status" value="1"/>
</dbReference>
<dbReference type="FunFam" id="1.20.1580.10:FF:000002">
    <property type="entry name" value="UvrABC system protein A"/>
    <property type="match status" value="1"/>
</dbReference>
<dbReference type="GO" id="GO:0009381">
    <property type="term" value="F:excinuclease ABC activity"/>
    <property type="evidence" value="ECO:0007669"/>
    <property type="project" value="UniProtKB-UniRule"/>
</dbReference>
<dbReference type="SUPFAM" id="SSF52540">
    <property type="entry name" value="P-loop containing nucleoside triphosphate hydrolases"/>
    <property type="match status" value="2"/>
</dbReference>
<keyword evidence="11 18" id="KW-0267">Excision nuclease</keyword>
<evidence type="ECO:0000256" key="6">
    <source>
        <dbReference type="ARBA" id="ARBA00022763"/>
    </source>
</evidence>
<dbReference type="Gene3D" id="1.20.1580.10">
    <property type="entry name" value="ABC transporter ATPase like domain"/>
    <property type="match status" value="2"/>
</dbReference>
<dbReference type="InterPro" id="IPR004602">
    <property type="entry name" value="UvrA"/>
</dbReference>
<feature type="domain" description="ABC transporter" evidence="19">
    <location>
        <begin position="607"/>
        <end position="937"/>
    </location>
</feature>
<dbReference type="FunFam" id="3.30.190.20:FF:000003">
    <property type="entry name" value="UvrABC system protein A"/>
    <property type="match status" value="1"/>
</dbReference>
<keyword evidence="7 18" id="KW-0228">DNA excision</keyword>
<dbReference type="RefSeq" id="WP_075607472.1">
    <property type="nucleotide sequence ID" value="NZ_CP052766.1"/>
</dbReference>
<comment type="function">
    <text evidence="18">The UvrABC repair system catalyzes the recognition and processing of DNA lesions. UvrA is an ATPase and a DNA-binding protein. A damage recognition complex composed of 2 UvrA and 2 UvrB subunits scans DNA for abnormalities. When the presence of a lesion has been verified by UvrB, the UvrA molecules dissociate.</text>
</comment>
<keyword evidence="20" id="KW-0378">Hydrolase</keyword>
<keyword evidence="8 18" id="KW-0863">Zinc-finger</keyword>
<name>A0A6M4MGA1_9ALTE</name>
<dbReference type="PROSITE" id="PS00211">
    <property type="entry name" value="ABC_TRANSPORTER_1"/>
    <property type="match status" value="2"/>
</dbReference>
<keyword evidence="13 18" id="KW-0234">DNA repair</keyword>
<dbReference type="PANTHER" id="PTHR43152:SF3">
    <property type="entry name" value="UVRABC SYSTEM PROTEIN A"/>
    <property type="match status" value="1"/>
</dbReference>
<keyword evidence="9 18" id="KW-0862">Zinc</keyword>
<keyword evidence="12 18" id="KW-0238">DNA-binding</keyword>
<dbReference type="GO" id="GO:0006289">
    <property type="term" value="P:nucleotide-excision repair"/>
    <property type="evidence" value="ECO:0007669"/>
    <property type="project" value="UniProtKB-UniRule"/>
</dbReference>
<sequence length="942" mass="104153">MDKIEIRGARTHNLKNVDLTIPRDKLVVITGLSGSGKSSLAFDTLYAEGQRRYVESLSAYARQFLSMMEKPDVDHIEGLSPAISIEQKSTSHNPRSTVGTITEIYDYLRLMFARVGTPRCPDHDVPLDAQTVSQMVDRVLAMPEGAKLMLLAPVIQDRKGEHLKALQNLSAQGYIRARIDGEVCDLSDPPTLDLHKKHTIEVVVDRFKVRDDLALRLAESFETALELSGGNVKIADMDNPDTEEVVFSANFACPHCGYSLSELEPRLFSFNNPAGACPTCDGLGTRQFFDPVRVVSNDELSLSGGAIRGWDKRSYYYFQMLQAVADHYKFDLTKPFGELDSKTRDIVLYGSKGKSLTFRYINDRGDIMERKHPFEGIIPNMERRFRETESNAVRDELAKYLSQQPCSSCGGSRLRLEARSVFIQDTNLPKIADMSIADAFDFFDTLKLAGQKGQIAEKILKEIMDRLGFLVNVGLNYLSLSRSADTLSGGEAQRIRLASQIGAGLVGVMYVLDEPSIGLHQRDNERLLKTLRHLRDLGNTVLVVEHDEDAIREADFVIDIGPGAGVHGGQIIAQGTLEDILKSEDSLTGKYLSGREKIDIPATRTPVDKDKLLVLSEATGNNLQSVTLTIPVGLMTCVTGVSGSGKSTLINDTFYRIAHRELNKATTSEAAPHKSMVGLEQLDKVVDIDQSPIGRTPRSNPATYAGIFTPIRELFSGTQEARSRGYKPGRFSFNVKGGRCEACQGDGVIKVEMHFLPDVYVPCDVCKGKRYNRETLEVQYKGKNINEVLEMTVEDAREFFDPIPAVARKMQTLIDVGLSYIRLGQAATTLSGGEAQRVKLAKELSKRDTGQTLYILDEPTTGLHFHDIKQLLAILHRLRDHGNTVVVIEHNLDVVKTADWIVDLGPEGGSGGGQIIAEGTPEHVAEQEGSHTGRFLKPMLKQ</sequence>
<dbReference type="EMBL" id="CP052766">
    <property type="protein sequence ID" value="QJR81236.1"/>
    <property type="molecule type" value="Genomic_DNA"/>
</dbReference>
<dbReference type="FunFam" id="1.10.8.280:FF:000001">
    <property type="entry name" value="UvrABC system protein A"/>
    <property type="match status" value="1"/>
</dbReference>
<reference evidence="21" key="1">
    <citation type="submission" date="2014-12" db="EMBL/GenBank/DDBJ databases">
        <title>Complete genome sequence of a multi-drug resistant Klebsiella pneumoniae.</title>
        <authorList>
            <person name="Hua X."/>
            <person name="Chen Q."/>
            <person name="Li X."/>
            <person name="Feng Y."/>
            <person name="Ruan Z."/>
            <person name="Yu Y."/>
        </authorList>
    </citation>
    <scope>NUCLEOTIDE SEQUENCE [LARGE SCALE GENOMIC DNA]</scope>
    <source>
        <strain evidence="21">5.12</strain>
    </source>
</reference>
<evidence type="ECO:0000256" key="16">
    <source>
        <dbReference type="ARBA" id="ARBA00039316"/>
    </source>
</evidence>
<dbReference type="Gene3D" id="1.10.8.280">
    <property type="entry name" value="ABC transporter ATPase domain-like"/>
    <property type="match status" value="1"/>
</dbReference>
<reference evidence="20 21" key="2">
    <citation type="submission" date="2020-04" db="EMBL/GenBank/DDBJ databases">
        <title>Complete genome sequence of Alteromonas pelagimontana 5.12T.</title>
        <authorList>
            <person name="Sinha R.K."/>
            <person name="Krishnan K.P."/>
            <person name="Kurian J.P."/>
        </authorList>
    </citation>
    <scope>NUCLEOTIDE SEQUENCE [LARGE SCALE GENOMIC DNA]</scope>
    <source>
        <strain evidence="20 21">5.12</strain>
    </source>
</reference>
<dbReference type="FunFam" id="1.20.1580.10:FF:000003">
    <property type="entry name" value="UvrABC system protein A"/>
    <property type="match status" value="1"/>
</dbReference>
<gene>
    <name evidence="18 20" type="primary">uvrA</name>
    <name evidence="20" type="ORF">CA267_010810</name>
</gene>
<evidence type="ECO:0000256" key="13">
    <source>
        <dbReference type="ARBA" id="ARBA00023204"/>
    </source>
</evidence>
<evidence type="ECO:0000256" key="12">
    <source>
        <dbReference type="ARBA" id="ARBA00023125"/>
    </source>
</evidence>
<feature type="zinc finger region" description="C4-type" evidence="18">
    <location>
        <begin position="740"/>
        <end position="766"/>
    </location>
</feature>
<evidence type="ECO:0000256" key="17">
    <source>
        <dbReference type="ARBA" id="ARBA00042156"/>
    </source>
</evidence>